<feature type="coiled-coil region" evidence="2">
    <location>
        <begin position="266"/>
        <end position="293"/>
    </location>
</feature>
<feature type="domain" description="Peptidase M16 middle/third" evidence="4">
    <location>
        <begin position="124"/>
        <end position="238"/>
    </location>
</feature>
<reference evidence="5 6" key="1">
    <citation type="journal article" date="2013" name="Curr. Biol.">
        <title>The Genome of the Foraminiferan Reticulomyxa filosa.</title>
        <authorList>
            <person name="Glockner G."/>
            <person name="Hulsmann N."/>
            <person name="Schleicher M."/>
            <person name="Noegel A.A."/>
            <person name="Eichinger L."/>
            <person name="Gallinger C."/>
            <person name="Pawlowski J."/>
            <person name="Sierra R."/>
            <person name="Euteneuer U."/>
            <person name="Pillet L."/>
            <person name="Moustafa A."/>
            <person name="Platzer M."/>
            <person name="Groth M."/>
            <person name="Szafranski K."/>
            <person name="Schliwa M."/>
        </authorList>
    </citation>
    <scope>NUCLEOTIDE SEQUENCE [LARGE SCALE GENOMIC DNA]</scope>
</reference>
<protein>
    <recommendedName>
        <fullName evidence="4">Peptidase M16 middle/third domain-containing protein</fullName>
    </recommendedName>
</protein>
<proteinExistence type="predicted"/>
<comment type="caution">
    <text evidence="5">The sequence shown here is derived from an EMBL/GenBank/DDBJ whole genome shotgun (WGS) entry which is preliminary data.</text>
</comment>
<dbReference type="PANTHER" id="PTHR43690">
    <property type="entry name" value="NARDILYSIN"/>
    <property type="match status" value="1"/>
</dbReference>
<gene>
    <name evidence="5" type="ORF">RFI_14321</name>
</gene>
<dbReference type="InterPro" id="IPR011249">
    <property type="entry name" value="Metalloenz_LuxS/M16"/>
</dbReference>
<dbReference type="InterPro" id="IPR032632">
    <property type="entry name" value="Peptidase_M16_M"/>
</dbReference>
<keyword evidence="2" id="KW-0175">Coiled coil</keyword>
<organism evidence="5 6">
    <name type="scientific">Reticulomyxa filosa</name>
    <dbReference type="NCBI Taxonomy" id="46433"/>
    <lineage>
        <taxon>Eukaryota</taxon>
        <taxon>Sar</taxon>
        <taxon>Rhizaria</taxon>
        <taxon>Retaria</taxon>
        <taxon>Foraminifera</taxon>
        <taxon>Monothalamids</taxon>
        <taxon>Reticulomyxidae</taxon>
        <taxon>Reticulomyxa</taxon>
    </lineage>
</organism>
<dbReference type="GO" id="GO:0046872">
    <property type="term" value="F:metal ion binding"/>
    <property type="evidence" value="ECO:0007669"/>
    <property type="project" value="UniProtKB-KW"/>
</dbReference>
<evidence type="ECO:0000256" key="2">
    <source>
        <dbReference type="SAM" id="Coils"/>
    </source>
</evidence>
<dbReference type="InterPro" id="IPR050626">
    <property type="entry name" value="Peptidase_M16"/>
</dbReference>
<dbReference type="Gene3D" id="3.30.830.10">
    <property type="entry name" value="Metalloenzyme, LuxS/M16 peptidase-like"/>
    <property type="match status" value="2"/>
</dbReference>
<dbReference type="EMBL" id="ASPP01010400">
    <property type="protein sequence ID" value="ETO22874.1"/>
    <property type="molecule type" value="Genomic_DNA"/>
</dbReference>
<accession>X6NAV5</accession>
<keyword evidence="6" id="KW-1185">Reference proteome</keyword>
<name>X6NAV5_RETFI</name>
<keyword evidence="3" id="KW-0472">Membrane</keyword>
<keyword evidence="3" id="KW-0812">Transmembrane</keyword>
<evidence type="ECO:0000313" key="5">
    <source>
        <dbReference type="EMBL" id="ETO22874.1"/>
    </source>
</evidence>
<evidence type="ECO:0000256" key="1">
    <source>
        <dbReference type="ARBA" id="ARBA00022723"/>
    </source>
</evidence>
<feature type="transmembrane region" description="Helical" evidence="3">
    <location>
        <begin position="238"/>
        <end position="265"/>
    </location>
</feature>
<evidence type="ECO:0000313" key="6">
    <source>
        <dbReference type="Proteomes" id="UP000023152"/>
    </source>
</evidence>
<dbReference type="Proteomes" id="UP000023152">
    <property type="component" value="Unassembled WGS sequence"/>
</dbReference>
<sequence length="310" mass="36445">MKNCLIQLVAKDFESECKDAEPWYNTLFQKLPLTTKQLQMWKHFDKSEDLSLLHPPPSNPYIPDDFSICCEREAYKDQTCMSHSLISIKSMSDSDFNSTIDSDFKQTFEEQECSDILSDTWLGEPPQILLSNNTFTLWFKMDQVFKQPKLSESDDEGGGGKKCICINKMKSALLLRCFEHAMRELTYVFSEAGLSWSIEMDNTHGINAFFFGYNQTLPILIETVLSKFADFKLTQVTFFFFFCIHLHMIQSFVYFVYYVTCFCCCKKKKKKKKEQFEVNLERFKRQLQSLRKSRAHQQVALFRNYVMSEK</sequence>
<dbReference type="Pfam" id="PF16187">
    <property type="entry name" value="Peptidase_M16_M"/>
    <property type="match status" value="2"/>
</dbReference>
<feature type="domain" description="Peptidase M16 middle/third" evidence="4">
    <location>
        <begin position="2"/>
        <end position="70"/>
    </location>
</feature>
<dbReference type="PANTHER" id="PTHR43690:SF18">
    <property type="entry name" value="INSULIN-DEGRADING ENZYME-RELATED"/>
    <property type="match status" value="1"/>
</dbReference>
<keyword evidence="3" id="KW-1133">Transmembrane helix</keyword>
<evidence type="ECO:0000259" key="4">
    <source>
        <dbReference type="Pfam" id="PF16187"/>
    </source>
</evidence>
<dbReference type="AlphaFoldDB" id="X6NAV5"/>
<keyword evidence="1" id="KW-0479">Metal-binding</keyword>
<dbReference type="SUPFAM" id="SSF63411">
    <property type="entry name" value="LuxS/MPP-like metallohydrolase"/>
    <property type="match status" value="1"/>
</dbReference>
<evidence type="ECO:0000256" key="3">
    <source>
        <dbReference type="SAM" id="Phobius"/>
    </source>
</evidence>